<keyword evidence="2" id="KW-0472">Membrane</keyword>
<feature type="transmembrane region" description="Helical" evidence="2">
    <location>
        <begin position="253"/>
        <end position="273"/>
    </location>
</feature>
<accession>A0A2X4U174</accession>
<dbReference type="EMBL" id="LS483468">
    <property type="protein sequence ID" value="SQI32419.1"/>
    <property type="molecule type" value="Genomic_DNA"/>
</dbReference>
<feature type="transmembrane region" description="Helical" evidence="2">
    <location>
        <begin position="312"/>
        <end position="333"/>
    </location>
</feature>
<keyword evidence="2" id="KW-0812">Transmembrane</keyword>
<feature type="transmembrane region" description="Helical" evidence="2">
    <location>
        <begin position="225"/>
        <end position="246"/>
    </location>
</feature>
<feature type="transmembrane region" description="Helical" evidence="2">
    <location>
        <begin position="28"/>
        <end position="51"/>
    </location>
</feature>
<name>A0A2X4U174_9NOCA</name>
<gene>
    <name evidence="3" type="ORF">NCTC10994_02151</name>
</gene>
<evidence type="ECO:0000256" key="1">
    <source>
        <dbReference type="SAM" id="MobiDB-lite"/>
    </source>
</evidence>
<feature type="transmembrane region" description="Helical" evidence="2">
    <location>
        <begin position="161"/>
        <end position="180"/>
    </location>
</feature>
<keyword evidence="4" id="KW-1185">Reference proteome</keyword>
<sequence length="346" mass="34756">MPSSTPDGGPEENPAASAHTDKTTRSSWIRLVTVLIGLTAVVGGMLLAFALPSIHGGPHEMKLGLAGPQPAVDAVAGNLAPDEWTVVRFETPEALAAGIQKREATGGLAFTAEAVDVYTAAAAGAPGAAAVTALGTVVAQQQQLPVRTHDVVPFPADDPRGAGLTAAALPMVFGGLVPAIALTQLFPGRNRLLLRVVGVVAFAVIAGAALTAILQFGTGSLAGNYWLTAEGLALGMAALALTVLGLEAVLGPIGIGVGAVLMMFIGNPLSALGTGSNWLPDGWSTFGQLLPPGATGSLLRANAFFGGIGSGYPSMVLACWVVFGLVLAGIAALREPDPAPVVDDPE</sequence>
<proteinExistence type="predicted"/>
<dbReference type="RefSeq" id="WP_072702468.1">
    <property type="nucleotide sequence ID" value="NZ_JAFBBL010000001.1"/>
</dbReference>
<feature type="transmembrane region" description="Helical" evidence="2">
    <location>
        <begin position="192"/>
        <end position="213"/>
    </location>
</feature>
<evidence type="ECO:0000256" key="2">
    <source>
        <dbReference type="SAM" id="Phobius"/>
    </source>
</evidence>
<dbReference type="KEGG" id="rcr:NCTC10994_02151"/>
<evidence type="ECO:0000313" key="4">
    <source>
        <dbReference type="Proteomes" id="UP000249091"/>
    </source>
</evidence>
<organism evidence="3 4">
    <name type="scientific">Rhodococcus coprophilus</name>
    <dbReference type="NCBI Taxonomy" id="38310"/>
    <lineage>
        <taxon>Bacteria</taxon>
        <taxon>Bacillati</taxon>
        <taxon>Actinomycetota</taxon>
        <taxon>Actinomycetes</taxon>
        <taxon>Mycobacteriales</taxon>
        <taxon>Nocardiaceae</taxon>
        <taxon>Rhodococcus</taxon>
    </lineage>
</organism>
<dbReference type="AlphaFoldDB" id="A0A2X4U174"/>
<evidence type="ECO:0000313" key="3">
    <source>
        <dbReference type="EMBL" id="SQI32419.1"/>
    </source>
</evidence>
<reference evidence="3 4" key="1">
    <citation type="submission" date="2018-06" db="EMBL/GenBank/DDBJ databases">
        <authorList>
            <consortium name="Pathogen Informatics"/>
            <person name="Doyle S."/>
        </authorList>
    </citation>
    <scope>NUCLEOTIDE SEQUENCE [LARGE SCALE GENOMIC DNA]</scope>
    <source>
        <strain evidence="3 4">NCTC10994</strain>
    </source>
</reference>
<dbReference type="STRING" id="1219011.GCA_001895045_03244"/>
<dbReference type="Proteomes" id="UP000249091">
    <property type="component" value="Chromosome 1"/>
</dbReference>
<feature type="region of interest" description="Disordered" evidence="1">
    <location>
        <begin position="1"/>
        <end position="22"/>
    </location>
</feature>
<protein>
    <submittedName>
        <fullName evidence="3">Hypothetical membrane protein</fullName>
    </submittedName>
</protein>
<keyword evidence="2" id="KW-1133">Transmembrane helix</keyword>